<name>A0A0F9W551_9ZZZZ</name>
<organism evidence="1">
    <name type="scientific">marine sediment metagenome</name>
    <dbReference type="NCBI Taxonomy" id="412755"/>
    <lineage>
        <taxon>unclassified sequences</taxon>
        <taxon>metagenomes</taxon>
        <taxon>ecological metagenomes</taxon>
    </lineage>
</organism>
<proteinExistence type="predicted"/>
<protein>
    <submittedName>
        <fullName evidence="1">Uncharacterized protein</fullName>
    </submittedName>
</protein>
<sequence length="80" mass="8918">MLIKSRNFSPTKCEGTYEKDGFGWAPGQEKKFEGTQSNSARYTKNYSLAFGACKKCDKYEGKPSTDGSHCSLPINEHCQV</sequence>
<accession>A0A0F9W551</accession>
<dbReference type="AlphaFoldDB" id="A0A0F9W551"/>
<gene>
    <name evidence="1" type="ORF">LCGC14_0403560</name>
</gene>
<reference evidence="1" key="1">
    <citation type="journal article" date="2015" name="Nature">
        <title>Complex archaea that bridge the gap between prokaryotes and eukaryotes.</title>
        <authorList>
            <person name="Spang A."/>
            <person name="Saw J.H."/>
            <person name="Jorgensen S.L."/>
            <person name="Zaremba-Niedzwiedzka K."/>
            <person name="Martijn J."/>
            <person name="Lind A.E."/>
            <person name="van Eijk R."/>
            <person name="Schleper C."/>
            <person name="Guy L."/>
            <person name="Ettema T.J."/>
        </authorList>
    </citation>
    <scope>NUCLEOTIDE SEQUENCE</scope>
</reference>
<evidence type="ECO:0000313" key="1">
    <source>
        <dbReference type="EMBL" id="KKN73183.1"/>
    </source>
</evidence>
<dbReference type="EMBL" id="LAZR01000349">
    <property type="protein sequence ID" value="KKN73183.1"/>
    <property type="molecule type" value="Genomic_DNA"/>
</dbReference>
<comment type="caution">
    <text evidence="1">The sequence shown here is derived from an EMBL/GenBank/DDBJ whole genome shotgun (WGS) entry which is preliminary data.</text>
</comment>